<dbReference type="Pfam" id="PF04715">
    <property type="entry name" value="Anth_synt_I_N"/>
    <property type="match status" value="1"/>
</dbReference>
<evidence type="ECO:0000256" key="13">
    <source>
        <dbReference type="ARBA" id="ARBA00025634"/>
    </source>
</evidence>
<feature type="domain" description="Anthranilate synthase component I N-terminal" evidence="18">
    <location>
        <begin position="58"/>
        <end position="203"/>
    </location>
</feature>
<dbReference type="PRINTS" id="PR00095">
    <property type="entry name" value="ANTSNTHASEI"/>
</dbReference>
<dbReference type="PANTHER" id="PTHR11236">
    <property type="entry name" value="AMINOBENZOATE/ANTHRANILATE SYNTHASE"/>
    <property type="match status" value="1"/>
</dbReference>
<dbReference type="NCBIfam" id="TIGR00564">
    <property type="entry name" value="trpE_most"/>
    <property type="match status" value="1"/>
</dbReference>
<keyword evidence="11 15" id="KW-0057">Aromatic amino acid biosynthesis</keyword>
<feature type="compositionally biased region" description="Polar residues" evidence="16">
    <location>
        <begin position="1"/>
        <end position="10"/>
    </location>
</feature>
<comment type="cofactor">
    <cofactor evidence="1 15">
        <name>Mg(2+)</name>
        <dbReference type="ChEBI" id="CHEBI:18420"/>
    </cofactor>
</comment>
<dbReference type="InterPro" id="IPR019999">
    <property type="entry name" value="Anth_synth_I-like"/>
</dbReference>
<keyword evidence="12 15" id="KW-0456">Lyase</keyword>
<evidence type="ECO:0000256" key="8">
    <source>
        <dbReference type="ARBA" id="ARBA00022723"/>
    </source>
</evidence>
<dbReference type="Gene3D" id="3.60.120.10">
    <property type="entry name" value="Anthranilate synthase"/>
    <property type="match status" value="1"/>
</dbReference>
<evidence type="ECO:0000256" key="3">
    <source>
        <dbReference type="ARBA" id="ARBA00009562"/>
    </source>
</evidence>
<dbReference type="STRING" id="51670.SAMN04488557_3910"/>
<dbReference type="InterPro" id="IPR005256">
    <property type="entry name" value="Anth_synth_I_PabB"/>
</dbReference>
<dbReference type="EMBL" id="FPCH01000004">
    <property type="protein sequence ID" value="SFV38894.1"/>
    <property type="molecule type" value="Genomic_DNA"/>
</dbReference>
<evidence type="ECO:0000256" key="14">
    <source>
        <dbReference type="ARBA" id="ARBA00047683"/>
    </source>
</evidence>
<keyword evidence="7 15" id="KW-0028">Amino-acid biosynthesis</keyword>
<dbReference type="GO" id="GO:0004049">
    <property type="term" value="F:anthranilate synthase activity"/>
    <property type="evidence" value="ECO:0007669"/>
    <property type="project" value="UniProtKB-EC"/>
</dbReference>
<dbReference type="EC" id="4.1.3.27" evidence="5 15"/>
<dbReference type="GO" id="GO:0046872">
    <property type="term" value="F:metal ion binding"/>
    <property type="evidence" value="ECO:0007669"/>
    <property type="project" value="UniProtKB-KW"/>
</dbReference>
<comment type="pathway">
    <text evidence="2 15">Amino-acid biosynthesis; L-tryptophan biosynthesis; L-tryptophan from chorismate: step 1/5.</text>
</comment>
<comment type="catalytic activity">
    <reaction evidence="14 15">
        <text>chorismate + L-glutamine = anthranilate + pyruvate + L-glutamate + H(+)</text>
        <dbReference type="Rhea" id="RHEA:21732"/>
        <dbReference type="ChEBI" id="CHEBI:15361"/>
        <dbReference type="ChEBI" id="CHEBI:15378"/>
        <dbReference type="ChEBI" id="CHEBI:16567"/>
        <dbReference type="ChEBI" id="CHEBI:29748"/>
        <dbReference type="ChEBI" id="CHEBI:29985"/>
        <dbReference type="ChEBI" id="CHEBI:58359"/>
        <dbReference type="EC" id="4.1.3.27"/>
    </reaction>
</comment>
<evidence type="ECO:0000313" key="19">
    <source>
        <dbReference type="EMBL" id="SFV38894.1"/>
    </source>
</evidence>
<name>A0A1I7NWA3_9HYPH</name>
<evidence type="ECO:0000259" key="17">
    <source>
        <dbReference type="Pfam" id="PF00425"/>
    </source>
</evidence>
<evidence type="ECO:0000256" key="15">
    <source>
        <dbReference type="RuleBase" id="RU364045"/>
    </source>
</evidence>
<feature type="region of interest" description="Disordered" evidence="16">
    <location>
        <begin position="1"/>
        <end position="21"/>
    </location>
</feature>
<reference evidence="20" key="1">
    <citation type="submission" date="2016-10" db="EMBL/GenBank/DDBJ databases">
        <authorList>
            <person name="Varghese N."/>
            <person name="Submissions S."/>
        </authorList>
    </citation>
    <scope>NUCLEOTIDE SEQUENCE [LARGE SCALE GENOMIC DNA]</scope>
    <source>
        <strain evidence="20">DSM 1565</strain>
    </source>
</reference>
<dbReference type="UniPathway" id="UPA00035">
    <property type="reaction ID" value="UER00040"/>
</dbReference>
<keyword evidence="9 15" id="KW-0822">Tryptophan biosynthesis</keyword>
<keyword evidence="20" id="KW-1185">Reference proteome</keyword>
<dbReference type="PANTHER" id="PTHR11236:SF48">
    <property type="entry name" value="ISOCHORISMATE SYNTHASE MENF"/>
    <property type="match status" value="1"/>
</dbReference>
<evidence type="ECO:0000256" key="5">
    <source>
        <dbReference type="ARBA" id="ARBA00012266"/>
    </source>
</evidence>
<evidence type="ECO:0000256" key="16">
    <source>
        <dbReference type="SAM" id="MobiDB-lite"/>
    </source>
</evidence>
<comment type="similarity">
    <text evidence="3 15">Belongs to the anthranilate synthase component I family.</text>
</comment>
<proteinExistence type="inferred from homology"/>
<evidence type="ECO:0000256" key="2">
    <source>
        <dbReference type="ARBA" id="ARBA00004873"/>
    </source>
</evidence>
<dbReference type="GO" id="GO:0000162">
    <property type="term" value="P:L-tryptophan biosynthetic process"/>
    <property type="evidence" value="ECO:0007669"/>
    <property type="project" value="UniProtKB-UniPathway"/>
</dbReference>
<keyword evidence="10 15" id="KW-0460">Magnesium</keyword>
<protein>
    <recommendedName>
        <fullName evidence="6 15">Anthranilate synthase component 1</fullName>
        <ecNumber evidence="5 15">4.1.3.27</ecNumber>
    </recommendedName>
</protein>
<dbReference type="OrthoDB" id="9803598at2"/>
<dbReference type="Pfam" id="PF00425">
    <property type="entry name" value="Chorismate_bind"/>
    <property type="match status" value="1"/>
</dbReference>
<evidence type="ECO:0000256" key="7">
    <source>
        <dbReference type="ARBA" id="ARBA00022605"/>
    </source>
</evidence>
<evidence type="ECO:0000259" key="18">
    <source>
        <dbReference type="Pfam" id="PF04715"/>
    </source>
</evidence>
<dbReference type="AlphaFoldDB" id="A0A1I7NWA3"/>
<accession>A0A1I7NWA3</accession>
<comment type="function">
    <text evidence="13 15">Part of a heterotetrameric complex that catalyzes the two-step biosynthesis of anthranilate, an intermediate in the biosynthesis of L-tryptophan. In the first step, the glutamine-binding beta subunit (TrpG) of anthranilate synthase (AS) provides the glutamine amidotransferase activity which generates ammonia as a substrate that, along with chorismate, is used in the second step, catalyzed by the large alpha subunit of AS (TrpE) to produce anthranilate. In the absence of TrpG, TrpE can synthesize anthranilate directly from chorismate and high concentrations of ammonia.</text>
</comment>
<dbReference type="SUPFAM" id="SSF56322">
    <property type="entry name" value="ADC synthase"/>
    <property type="match status" value="1"/>
</dbReference>
<evidence type="ECO:0000256" key="6">
    <source>
        <dbReference type="ARBA" id="ARBA00020653"/>
    </source>
</evidence>
<organism evidence="19 20">
    <name type="scientific">Hyphomicrobium facile</name>
    <dbReference type="NCBI Taxonomy" id="51670"/>
    <lineage>
        <taxon>Bacteria</taxon>
        <taxon>Pseudomonadati</taxon>
        <taxon>Pseudomonadota</taxon>
        <taxon>Alphaproteobacteria</taxon>
        <taxon>Hyphomicrobiales</taxon>
        <taxon>Hyphomicrobiaceae</taxon>
        <taxon>Hyphomicrobium</taxon>
    </lineage>
</organism>
<gene>
    <name evidence="15" type="primary">trpE</name>
    <name evidence="19" type="ORF">SAMN04488557_3910</name>
</gene>
<comment type="subunit">
    <text evidence="4 15">Heterotetramer consisting of two non-identical subunits: a beta subunit (TrpG) and a large alpha subunit (TrpE).</text>
</comment>
<feature type="domain" description="Chorismate-utilising enzyme C-terminal" evidence="17">
    <location>
        <begin position="260"/>
        <end position="513"/>
    </location>
</feature>
<evidence type="ECO:0000256" key="9">
    <source>
        <dbReference type="ARBA" id="ARBA00022822"/>
    </source>
</evidence>
<evidence type="ECO:0000256" key="12">
    <source>
        <dbReference type="ARBA" id="ARBA00023239"/>
    </source>
</evidence>
<dbReference type="InterPro" id="IPR006805">
    <property type="entry name" value="Anth_synth_I_N"/>
</dbReference>
<dbReference type="Proteomes" id="UP000199423">
    <property type="component" value="Unassembled WGS sequence"/>
</dbReference>
<feature type="compositionally biased region" description="Low complexity" evidence="16">
    <location>
        <begin position="11"/>
        <end position="21"/>
    </location>
</feature>
<dbReference type="InterPro" id="IPR015890">
    <property type="entry name" value="Chorismate_C"/>
</dbReference>
<keyword evidence="8 15" id="KW-0479">Metal-binding</keyword>
<evidence type="ECO:0000313" key="20">
    <source>
        <dbReference type="Proteomes" id="UP000199423"/>
    </source>
</evidence>
<evidence type="ECO:0000256" key="4">
    <source>
        <dbReference type="ARBA" id="ARBA00011575"/>
    </source>
</evidence>
<evidence type="ECO:0000256" key="1">
    <source>
        <dbReference type="ARBA" id="ARBA00001946"/>
    </source>
</evidence>
<dbReference type="InterPro" id="IPR005801">
    <property type="entry name" value="ADC_synthase"/>
</dbReference>
<sequence length="537" mass="57658">MPLSASAKSESNVTASTAAPASANSDTTRADIFPAIDQFAKIYDEGTAQVVWTRLIADLETPVSAYLKLGERRAMSFLLESVEGGSARGRYSVIGFAPDLVWRANGSTAEINRTPDANPDAFAIDGSPALESLRKLLADSALSLPEALPPMAAGIFGYMGYDTVRLIEKLPEMKPDALGVPDAILIRPTLMLIFDNVKDEMTLVTPVRPRENISAADAYGEALARIEKTIKALETPLPLASSAPQPTHALPEPQSNTTPADYMAMVTKAKEYIKAGDIFQVVLSQRFSAPFALPSFALYRALRRLNPSPFLFHLNFGNFQLVGSSPEILVRARDGVVTIRPIAGTAPRGATDAEDKALAAKLLADPKERSEHLMLLDLGRNDVGRVAEPGSVTVTDKFVIERYSHVMHIVSNVIGKLDEKNHDAIDALMAGFPAGTVSGAPKVRAMEIIAEFEKAKRGPYAGCVGYFSANGEMDTCIVLRTAILKDGMIHVQAGAGIVHDSIPENEQQECINKAKAVVRAAEEAVRFASRSSNAAQS</sequence>
<evidence type="ECO:0000256" key="10">
    <source>
        <dbReference type="ARBA" id="ARBA00022842"/>
    </source>
</evidence>
<evidence type="ECO:0000256" key="11">
    <source>
        <dbReference type="ARBA" id="ARBA00023141"/>
    </source>
</evidence>